<accession>G3I137</accession>
<name>G3I137_CRIGR</name>
<proteinExistence type="predicted"/>
<dbReference type="EMBL" id="JH001049">
    <property type="protein sequence ID" value="EGW10798.1"/>
    <property type="molecule type" value="Genomic_DNA"/>
</dbReference>
<gene>
    <name evidence="2" type="ORF">I79_017083</name>
</gene>
<evidence type="ECO:0000313" key="3">
    <source>
        <dbReference type="Proteomes" id="UP000001075"/>
    </source>
</evidence>
<organism evidence="2 3">
    <name type="scientific">Cricetulus griseus</name>
    <name type="common">Chinese hamster</name>
    <name type="synonym">Cricetulus barabensis griseus</name>
    <dbReference type="NCBI Taxonomy" id="10029"/>
    <lineage>
        <taxon>Eukaryota</taxon>
        <taxon>Metazoa</taxon>
        <taxon>Chordata</taxon>
        <taxon>Craniata</taxon>
        <taxon>Vertebrata</taxon>
        <taxon>Euteleostomi</taxon>
        <taxon>Mammalia</taxon>
        <taxon>Eutheria</taxon>
        <taxon>Euarchontoglires</taxon>
        <taxon>Glires</taxon>
        <taxon>Rodentia</taxon>
        <taxon>Myomorpha</taxon>
        <taxon>Muroidea</taxon>
        <taxon>Cricetidae</taxon>
        <taxon>Cricetinae</taxon>
        <taxon>Cricetulus</taxon>
    </lineage>
</organism>
<evidence type="ECO:0000256" key="1">
    <source>
        <dbReference type="SAM" id="MobiDB-lite"/>
    </source>
</evidence>
<reference evidence="3" key="1">
    <citation type="journal article" date="2011" name="Nat. Biotechnol.">
        <title>The genomic sequence of the Chinese hamster ovary (CHO)-K1 cell line.</title>
        <authorList>
            <person name="Xu X."/>
            <person name="Nagarajan H."/>
            <person name="Lewis N.E."/>
            <person name="Pan S."/>
            <person name="Cai Z."/>
            <person name="Liu X."/>
            <person name="Chen W."/>
            <person name="Xie M."/>
            <person name="Wang W."/>
            <person name="Hammond S."/>
            <person name="Andersen M.R."/>
            <person name="Neff N."/>
            <person name="Passarelli B."/>
            <person name="Koh W."/>
            <person name="Fan H.C."/>
            <person name="Wang J."/>
            <person name="Gui Y."/>
            <person name="Lee K.H."/>
            <person name="Betenbaugh M.J."/>
            <person name="Quake S.R."/>
            <person name="Famili I."/>
            <person name="Palsson B.O."/>
            <person name="Wang J."/>
        </authorList>
    </citation>
    <scope>NUCLEOTIDE SEQUENCE [LARGE SCALE GENOMIC DNA]</scope>
    <source>
        <strain evidence="3">CHO K1 cell line</strain>
    </source>
</reference>
<dbReference type="AlphaFoldDB" id="G3I137"/>
<sequence>MVQPGKRPEKRSQAGTQEESERCQGSRELSGPVQDHPSPGAPAPPSLSATRAPSPQPKLSNARLKTPEGDGLKSTLGGWKPPT</sequence>
<protein>
    <submittedName>
        <fullName evidence="2">Uncharacterized protein</fullName>
    </submittedName>
</protein>
<evidence type="ECO:0000313" key="2">
    <source>
        <dbReference type="EMBL" id="EGW10798.1"/>
    </source>
</evidence>
<dbReference type="Proteomes" id="UP000001075">
    <property type="component" value="Unassembled WGS sequence"/>
</dbReference>
<dbReference type="InParanoid" id="G3I137"/>
<feature type="compositionally biased region" description="Basic and acidic residues" evidence="1">
    <location>
        <begin position="1"/>
        <end position="12"/>
    </location>
</feature>
<feature type="region of interest" description="Disordered" evidence="1">
    <location>
        <begin position="1"/>
        <end position="83"/>
    </location>
</feature>